<evidence type="ECO:0000256" key="1">
    <source>
        <dbReference type="ARBA" id="ARBA00022448"/>
    </source>
</evidence>
<dbReference type="PANTHER" id="PTHR42711:SF4">
    <property type="entry name" value="ABC TRANSPORTER RELATED"/>
    <property type="match status" value="1"/>
</dbReference>
<dbReference type="Proteomes" id="UP000178681">
    <property type="component" value="Unassembled WGS sequence"/>
</dbReference>
<accession>A0A1F5Z0C5</accession>
<evidence type="ECO:0000313" key="6">
    <source>
        <dbReference type="Proteomes" id="UP000178681"/>
    </source>
</evidence>
<dbReference type="SUPFAM" id="SSF52540">
    <property type="entry name" value="P-loop containing nucleoside triphosphate hydrolases"/>
    <property type="match status" value="1"/>
</dbReference>
<dbReference type="PROSITE" id="PS50893">
    <property type="entry name" value="ABC_TRANSPORTER_2"/>
    <property type="match status" value="1"/>
</dbReference>
<dbReference type="InterPro" id="IPR050763">
    <property type="entry name" value="ABC_transporter_ATP-binding"/>
</dbReference>
<dbReference type="GO" id="GO:0016887">
    <property type="term" value="F:ATP hydrolysis activity"/>
    <property type="evidence" value="ECO:0007669"/>
    <property type="project" value="InterPro"/>
</dbReference>
<evidence type="ECO:0000259" key="4">
    <source>
        <dbReference type="PROSITE" id="PS50893"/>
    </source>
</evidence>
<feature type="domain" description="ABC transporter" evidence="4">
    <location>
        <begin position="25"/>
        <end position="258"/>
    </location>
</feature>
<dbReference type="Pfam" id="PF00005">
    <property type="entry name" value="ABC_tran"/>
    <property type="match status" value="1"/>
</dbReference>
<proteinExistence type="predicted"/>
<keyword evidence="3" id="KW-0067">ATP-binding</keyword>
<dbReference type="InterPro" id="IPR027417">
    <property type="entry name" value="P-loop_NTPase"/>
</dbReference>
<dbReference type="Gene3D" id="3.40.50.300">
    <property type="entry name" value="P-loop containing nucleotide triphosphate hydrolases"/>
    <property type="match status" value="1"/>
</dbReference>
<gene>
    <name evidence="5" type="ORF">A2872_03105</name>
</gene>
<evidence type="ECO:0000256" key="3">
    <source>
        <dbReference type="ARBA" id="ARBA00022840"/>
    </source>
</evidence>
<dbReference type="AlphaFoldDB" id="A0A1F5Z0C5"/>
<protein>
    <submittedName>
        <fullName evidence="5">ABC transporter</fullName>
    </submittedName>
</protein>
<organism evidence="5 6">
    <name type="scientific">Candidatus Gottesmanbacteria bacterium RIFCSPHIGHO2_01_FULL_42_12</name>
    <dbReference type="NCBI Taxonomy" id="1798377"/>
    <lineage>
        <taxon>Bacteria</taxon>
        <taxon>Candidatus Gottesmaniibacteriota</taxon>
    </lineage>
</organism>
<evidence type="ECO:0000313" key="5">
    <source>
        <dbReference type="EMBL" id="OGG05846.1"/>
    </source>
</evidence>
<dbReference type="InterPro" id="IPR003439">
    <property type="entry name" value="ABC_transporter-like_ATP-bd"/>
</dbReference>
<dbReference type="InterPro" id="IPR003593">
    <property type="entry name" value="AAA+_ATPase"/>
</dbReference>
<dbReference type="GO" id="GO:0005524">
    <property type="term" value="F:ATP binding"/>
    <property type="evidence" value="ECO:0007669"/>
    <property type="project" value="UniProtKB-KW"/>
</dbReference>
<comment type="caution">
    <text evidence="5">The sequence shown here is derived from an EMBL/GenBank/DDBJ whole genome shotgun (WGS) entry which is preliminary data.</text>
</comment>
<reference evidence="5 6" key="1">
    <citation type="journal article" date="2016" name="Nat. Commun.">
        <title>Thousands of microbial genomes shed light on interconnected biogeochemical processes in an aquifer system.</title>
        <authorList>
            <person name="Anantharaman K."/>
            <person name="Brown C.T."/>
            <person name="Hug L.A."/>
            <person name="Sharon I."/>
            <person name="Castelle C.J."/>
            <person name="Probst A.J."/>
            <person name="Thomas B.C."/>
            <person name="Singh A."/>
            <person name="Wilkins M.J."/>
            <person name="Karaoz U."/>
            <person name="Brodie E.L."/>
            <person name="Williams K.H."/>
            <person name="Hubbard S.S."/>
            <person name="Banfield J.F."/>
        </authorList>
    </citation>
    <scope>NUCLEOTIDE SEQUENCE [LARGE SCALE GENOMIC DNA]</scope>
</reference>
<dbReference type="EMBL" id="MFJG01000027">
    <property type="protein sequence ID" value="OGG05846.1"/>
    <property type="molecule type" value="Genomic_DNA"/>
</dbReference>
<name>A0A1F5Z0C5_9BACT</name>
<sequence>MDPIITVKNLAKTFSLKQKPAGFTAGLKSVFNPQYKEIKAVDKINFTVESGEILAFIGPNGAGKSTTIKILTGILYPTSGKVNVLGFDPSNERQKLAFHIGSVFGQKPQLWYHLPPIDTYNLFSKIYELNSNDYQNRLNFLVDSFEITELLKTPVRKLSLGQRMRCEIVASLLHRPKVIFLDEPTIGLDVVAKRQIREVIKFLNEKEGVTIFLTSHDAGDIEALSERSIVINFGRIIFDDTTEKLKKNYIKSKIVELITENPTKDFKFVGGKIVEQTKYAIKVELDTGVSPIKKLLNYAVKNYDIKDINIFDPPMEEIIAAIYEAPNV</sequence>
<keyword evidence="2" id="KW-0547">Nucleotide-binding</keyword>
<keyword evidence="1" id="KW-0813">Transport</keyword>
<dbReference type="STRING" id="1798377.A2872_03105"/>
<evidence type="ECO:0000256" key="2">
    <source>
        <dbReference type="ARBA" id="ARBA00022741"/>
    </source>
</evidence>
<dbReference type="SMART" id="SM00382">
    <property type="entry name" value="AAA"/>
    <property type="match status" value="1"/>
</dbReference>
<dbReference type="PANTHER" id="PTHR42711">
    <property type="entry name" value="ABC TRANSPORTER ATP-BINDING PROTEIN"/>
    <property type="match status" value="1"/>
</dbReference>